<dbReference type="EMBL" id="JROU02000644">
    <property type="protein sequence ID" value="OEH78738.1"/>
    <property type="molecule type" value="Genomic_DNA"/>
</dbReference>
<gene>
    <name evidence="2" type="ORF">cyc_03773</name>
</gene>
<organism evidence="2 3">
    <name type="scientific">Cyclospora cayetanensis</name>
    <dbReference type="NCBI Taxonomy" id="88456"/>
    <lineage>
        <taxon>Eukaryota</taxon>
        <taxon>Sar</taxon>
        <taxon>Alveolata</taxon>
        <taxon>Apicomplexa</taxon>
        <taxon>Conoidasida</taxon>
        <taxon>Coccidia</taxon>
        <taxon>Eucoccidiorida</taxon>
        <taxon>Eimeriorina</taxon>
        <taxon>Eimeriidae</taxon>
        <taxon>Cyclospora</taxon>
    </lineage>
</organism>
<reference evidence="2 3" key="1">
    <citation type="journal article" date="2016" name="BMC Genomics">
        <title>Comparative genomics reveals Cyclospora cayetanensis possesses coccidia-like metabolism and invasion components but unique surface antigens.</title>
        <authorList>
            <person name="Liu S."/>
            <person name="Wang L."/>
            <person name="Zheng H."/>
            <person name="Xu Z."/>
            <person name="Roellig D.M."/>
            <person name="Li N."/>
            <person name="Frace M.A."/>
            <person name="Tang K."/>
            <person name="Arrowood M.J."/>
            <person name="Moss D.M."/>
            <person name="Zhang L."/>
            <person name="Feng Y."/>
            <person name="Xiao L."/>
        </authorList>
    </citation>
    <scope>NUCLEOTIDE SEQUENCE [LARGE SCALE GENOMIC DNA]</scope>
    <source>
        <strain evidence="2 3">CHN_HEN01</strain>
    </source>
</reference>
<protein>
    <submittedName>
        <fullName evidence="2">Uncharacterized protein</fullName>
    </submittedName>
</protein>
<sequence length="407" mass="44530">MQPRQRWTLRMRQQARGLPQHQMEKREKEQPLEKDCHSKHWRQQHVRQCLVQLCCCVRTAESLSCIGDLLAVAALKAAEIMKDGGDDATRNEVQLAGAPLSTTADTARFPSRHPAETSGQKAPLEREALPEGVASLFLAAVQQHTAVGAAAVAFSLRENRIFVQALGPSLRLEDFFCACATAQRIVKRFFKIVTHADLVALDIMFSEWCAAETLMLRRWLRQVQTAGSLTSRGALAIMPAWEAFRRGDRGWEGGDARKKFAAAASLQQRASGRRLRRKRAHADAAEGSTETLSEGDASQLALLGTCNSSAATLQESSSAASDCRFAADRRRLSSSKTGEEEEGVNSTPMAFGARAFVSRLYEFASQPLSASRHASQSLLSQLLQGKAGKTSTARGVVAVRHSPLCWL</sequence>
<dbReference type="InParanoid" id="A0A1D3D5K1"/>
<comment type="caution">
    <text evidence="2">The sequence shown here is derived from an EMBL/GenBank/DDBJ whole genome shotgun (WGS) entry which is preliminary data.</text>
</comment>
<accession>A0A1D3D5K1</accession>
<keyword evidence="3" id="KW-1185">Reference proteome</keyword>
<dbReference type="Proteomes" id="UP000095192">
    <property type="component" value="Unassembled WGS sequence"/>
</dbReference>
<evidence type="ECO:0000256" key="1">
    <source>
        <dbReference type="SAM" id="MobiDB-lite"/>
    </source>
</evidence>
<dbReference type="VEuPathDB" id="ToxoDB:cyc_03773"/>
<dbReference type="VEuPathDB" id="ToxoDB:LOC34620414"/>
<proteinExistence type="predicted"/>
<feature type="compositionally biased region" description="Basic residues" evidence="1">
    <location>
        <begin position="271"/>
        <end position="280"/>
    </location>
</feature>
<evidence type="ECO:0000313" key="2">
    <source>
        <dbReference type="EMBL" id="OEH78738.1"/>
    </source>
</evidence>
<feature type="region of interest" description="Disordered" evidence="1">
    <location>
        <begin position="104"/>
        <end position="123"/>
    </location>
</feature>
<feature type="region of interest" description="Disordered" evidence="1">
    <location>
        <begin position="268"/>
        <end position="293"/>
    </location>
</feature>
<name>A0A1D3D5K1_9EIME</name>
<evidence type="ECO:0000313" key="3">
    <source>
        <dbReference type="Proteomes" id="UP000095192"/>
    </source>
</evidence>
<dbReference type="AlphaFoldDB" id="A0A1D3D5K1"/>